<feature type="domain" description="F-box" evidence="1">
    <location>
        <begin position="3"/>
        <end position="50"/>
    </location>
</feature>
<dbReference type="SUPFAM" id="SSF81383">
    <property type="entry name" value="F-box domain"/>
    <property type="match status" value="1"/>
</dbReference>
<accession>A0A067PBQ7</accession>
<dbReference type="Pfam" id="PF12937">
    <property type="entry name" value="F-box-like"/>
    <property type="match status" value="1"/>
</dbReference>
<dbReference type="InterPro" id="IPR036047">
    <property type="entry name" value="F-box-like_dom_sf"/>
</dbReference>
<reference evidence="3" key="1">
    <citation type="journal article" date="2014" name="Proc. Natl. Acad. Sci. U.S.A.">
        <title>Extensive sampling of basidiomycete genomes demonstrates inadequacy of the white-rot/brown-rot paradigm for wood decay fungi.</title>
        <authorList>
            <person name="Riley R."/>
            <person name="Salamov A.A."/>
            <person name="Brown D.W."/>
            <person name="Nagy L.G."/>
            <person name="Floudas D."/>
            <person name="Held B.W."/>
            <person name="Levasseur A."/>
            <person name="Lombard V."/>
            <person name="Morin E."/>
            <person name="Otillar R."/>
            <person name="Lindquist E.A."/>
            <person name="Sun H."/>
            <person name="LaButti K.M."/>
            <person name="Schmutz J."/>
            <person name="Jabbour D."/>
            <person name="Luo H."/>
            <person name="Baker S.E."/>
            <person name="Pisabarro A.G."/>
            <person name="Walton J.D."/>
            <person name="Blanchette R.A."/>
            <person name="Henrissat B."/>
            <person name="Martin F."/>
            <person name="Cullen D."/>
            <person name="Hibbett D.S."/>
            <person name="Grigoriev I.V."/>
        </authorList>
    </citation>
    <scope>NUCLEOTIDE SEQUENCE [LARGE SCALE GENOMIC DNA]</scope>
    <source>
        <strain evidence="3">MUCL 33604</strain>
    </source>
</reference>
<dbReference type="Proteomes" id="UP000027265">
    <property type="component" value="Unassembled WGS sequence"/>
</dbReference>
<proteinExistence type="predicted"/>
<keyword evidence="3" id="KW-1185">Reference proteome</keyword>
<name>A0A067PBQ7_9AGAM</name>
<dbReference type="InParanoid" id="A0A067PBQ7"/>
<protein>
    <recommendedName>
        <fullName evidence="1">F-box domain-containing protein</fullName>
    </recommendedName>
</protein>
<dbReference type="InterPro" id="IPR032675">
    <property type="entry name" value="LRR_dom_sf"/>
</dbReference>
<dbReference type="HOGENOM" id="CLU_036316_4_0_1"/>
<dbReference type="InterPro" id="IPR001810">
    <property type="entry name" value="F-box_dom"/>
</dbReference>
<organism evidence="2 3">
    <name type="scientific">Jaapia argillacea MUCL 33604</name>
    <dbReference type="NCBI Taxonomy" id="933084"/>
    <lineage>
        <taxon>Eukaryota</taxon>
        <taxon>Fungi</taxon>
        <taxon>Dikarya</taxon>
        <taxon>Basidiomycota</taxon>
        <taxon>Agaricomycotina</taxon>
        <taxon>Agaricomycetes</taxon>
        <taxon>Agaricomycetidae</taxon>
        <taxon>Jaapiales</taxon>
        <taxon>Jaapiaceae</taxon>
        <taxon>Jaapia</taxon>
    </lineage>
</organism>
<dbReference type="EMBL" id="KL197750">
    <property type="protein sequence ID" value="KDQ51280.1"/>
    <property type="molecule type" value="Genomic_DNA"/>
</dbReference>
<dbReference type="Gene3D" id="3.80.10.10">
    <property type="entry name" value="Ribonuclease Inhibitor"/>
    <property type="match status" value="1"/>
</dbReference>
<evidence type="ECO:0000259" key="1">
    <source>
        <dbReference type="Pfam" id="PF12937"/>
    </source>
</evidence>
<dbReference type="OrthoDB" id="2788229at2759"/>
<dbReference type="SUPFAM" id="SSF52047">
    <property type="entry name" value="RNI-like"/>
    <property type="match status" value="1"/>
</dbReference>
<evidence type="ECO:0000313" key="2">
    <source>
        <dbReference type="EMBL" id="KDQ51280.1"/>
    </source>
</evidence>
<sequence length="363" mass="42179">MDINSLPLELVERIIDHVARDGILVSLCSCALTCRAWRFRAEYYLFHTITINEKTIQTRRLESIFRHSPHLANFVRRLEVHTWDKHSPILELEYPSLVLLQVTLPWTDDTQWIFQTLTKFSSVSELSLLYCRIVDFSALLLMFPHLTLLDIFGGYINNCKTEIRHRSDIRTLGVQYLVALVLSYMMDSFSFPNLQHLFLNELPSSELSVTKQFLRVTGSSLEEFSIHLRGVDYAKFAYDIEHFLEDCPRLKLFSVRFNTQGDLGDLDFIDAMALLSPLLSHLPSTSLREVQIRGYLGLDNDSASDRLRPLDFLVSDPRFRGLEKLVIVDEHERMTENLIGQGLRDLLPLWKTQGIYHTWSREV</sequence>
<dbReference type="AlphaFoldDB" id="A0A067PBQ7"/>
<evidence type="ECO:0000313" key="3">
    <source>
        <dbReference type="Proteomes" id="UP000027265"/>
    </source>
</evidence>
<gene>
    <name evidence="2" type="ORF">JAAARDRAFT_62671</name>
</gene>